<dbReference type="InterPro" id="IPR029016">
    <property type="entry name" value="GAF-like_dom_sf"/>
</dbReference>
<evidence type="ECO:0000256" key="3">
    <source>
        <dbReference type="ARBA" id="ARBA00023163"/>
    </source>
</evidence>
<feature type="domain" description="IclR-ED" evidence="5">
    <location>
        <begin position="78"/>
        <end position="251"/>
    </location>
</feature>
<accession>A0ABZ1IFN0</accession>
<dbReference type="SMART" id="SM00346">
    <property type="entry name" value="HTH_ICLR"/>
    <property type="match status" value="1"/>
</dbReference>
<dbReference type="PROSITE" id="PS51077">
    <property type="entry name" value="HTH_ICLR"/>
    <property type="match status" value="1"/>
</dbReference>
<feature type="domain" description="HTH iclR-type" evidence="4">
    <location>
        <begin position="14"/>
        <end position="89"/>
    </location>
</feature>
<keyword evidence="7" id="KW-1185">Reference proteome</keyword>
<dbReference type="InterPro" id="IPR050707">
    <property type="entry name" value="HTH_MetabolicPath_Reg"/>
</dbReference>
<keyword evidence="3" id="KW-0804">Transcription</keyword>
<dbReference type="PROSITE" id="PS51078">
    <property type="entry name" value="ICLR_ED"/>
    <property type="match status" value="1"/>
</dbReference>
<dbReference type="InterPro" id="IPR036390">
    <property type="entry name" value="WH_DNA-bd_sf"/>
</dbReference>
<evidence type="ECO:0000256" key="1">
    <source>
        <dbReference type="ARBA" id="ARBA00023015"/>
    </source>
</evidence>
<protein>
    <submittedName>
        <fullName evidence="6">Helix-turn-helix domain-containing protein</fullName>
    </submittedName>
</protein>
<dbReference type="Pfam" id="PF09339">
    <property type="entry name" value="HTH_IclR"/>
    <property type="match status" value="1"/>
</dbReference>
<dbReference type="PANTHER" id="PTHR30136:SF8">
    <property type="entry name" value="TRANSCRIPTIONAL REGULATORY PROTEIN"/>
    <property type="match status" value="1"/>
</dbReference>
<evidence type="ECO:0000259" key="5">
    <source>
        <dbReference type="PROSITE" id="PS51078"/>
    </source>
</evidence>
<evidence type="ECO:0000313" key="6">
    <source>
        <dbReference type="EMBL" id="WSE32463.1"/>
    </source>
</evidence>
<keyword evidence="2" id="KW-0238">DNA-binding</keyword>
<proteinExistence type="predicted"/>
<dbReference type="Gene3D" id="3.30.450.40">
    <property type="match status" value="1"/>
</dbReference>
<dbReference type="PANTHER" id="PTHR30136">
    <property type="entry name" value="HELIX-TURN-HELIX TRANSCRIPTIONAL REGULATOR, ICLR FAMILY"/>
    <property type="match status" value="1"/>
</dbReference>
<keyword evidence="1" id="KW-0805">Transcription regulation</keyword>
<organism evidence="6 7">
    <name type="scientific">Amycolatopsis rhabdoformis</name>
    <dbReference type="NCBI Taxonomy" id="1448059"/>
    <lineage>
        <taxon>Bacteria</taxon>
        <taxon>Bacillati</taxon>
        <taxon>Actinomycetota</taxon>
        <taxon>Actinomycetes</taxon>
        <taxon>Pseudonocardiales</taxon>
        <taxon>Pseudonocardiaceae</taxon>
        <taxon>Amycolatopsis</taxon>
    </lineage>
</organism>
<dbReference type="Gene3D" id="1.10.10.10">
    <property type="entry name" value="Winged helix-like DNA-binding domain superfamily/Winged helix DNA-binding domain"/>
    <property type="match status" value="1"/>
</dbReference>
<reference evidence="6 7" key="1">
    <citation type="journal article" date="2015" name="Int. J. Syst. Evol. Microbiol.">
        <title>Amycolatopsis rhabdoformis sp. nov., an actinomycete isolated from a tropical forest soil.</title>
        <authorList>
            <person name="Souza W.R."/>
            <person name="Silva R.E."/>
            <person name="Goodfellow M."/>
            <person name="Busarakam K."/>
            <person name="Figueiro F.S."/>
            <person name="Ferreira D."/>
            <person name="Rodrigues-Filho E."/>
            <person name="Moraes L.A.B."/>
            <person name="Zucchi T.D."/>
        </authorList>
    </citation>
    <scope>NUCLEOTIDE SEQUENCE [LARGE SCALE GENOMIC DNA]</scope>
    <source>
        <strain evidence="6 7">NCIMB 14900</strain>
    </source>
</reference>
<evidence type="ECO:0000259" key="4">
    <source>
        <dbReference type="PROSITE" id="PS51077"/>
    </source>
</evidence>
<sequence>MTGSSGGAASAGDIQAVSRAAQILALFSPERPLVTVAQGAELLGLNRTTVNRYFLSLEAAGLMQRNPDQPTAYEPSRLLCQLGAFALSRQRVTEIAPPLMRDLASESGLTVTMALWGSVGPVVVHVAEQYFGGASVSVRVGSQLGIDTAQAQVFLAYHQDRLLAERLLGAAPRDVREGLERKIDRIRTDHGGSRVSLFGVSIFAAPVFDVRGICATIAVLGTSELLPMDGSRVHHDRLLRTARDITDRMGGTWPEPGAPRGSATA</sequence>
<dbReference type="InterPro" id="IPR005471">
    <property type="entry name" value="Tscrpt_reg_IclR_N"/>
</dbReference>
<dbReference type="SUPFAM" id="SSF55781">
    <property type="entry name" value="GAF domain-like"/>
    <property type="match status" value="1"/>
</dbReference>
<dbReference type="RefSeq" id="WP_326835270.1">
    <property type="nucleotide sequence ID" value="NZ_CP142149.1"/>
</dbReference>
<dbReference type="InterPro" id="IPR036388">
    <property type="entry name" value="WH-like_DNA-bd_sf"/>
</dbReference>
<dbReference type="EMBL" id="CP142149">
    <property type="protein sequence ID" value="WSE32463.1"/>
    <property type="molecule type" value="Genomic_DNA"/>
</dbReference>
<gene>
    <name evidence="6" type="ORF">VSH64_10140</name>
</gene>
<evidence type="ECO:0000313" key="7">
    <source>
        <dbReference type="Proteomes" id="UP001330812"/>
    </source>
</evidence>
<dbReference type="SUPFAM" id="SSF46785">
    <property type="entry name" value="Winged helix' DNA-binding domain"/>
    <property type="match status" value="1"/>
</dbReference>
<dbReference type="Proteomes" id="UP001330812">
    <property type="component" value="Chromosome"/>
</dbReference>
<dbReference type="Pfam" id="PF01614">
    <property type="entry name" value="IclR_C"/>
    <property type="match status" value="1"/>
</dbReference>
<evidence type="ECO:0000256" key="2">
    <source>
        <dbReference type="ARBA" id="ARBA00023125"/>
    </source>
</evidence>
<name>A0ABZ1IFN0_9PSEU</name>
<dbReference type="InterPro" id="IPR014757">
    <property type="entry name" value="Tscrpt_reg_IclR_C"/>
</dbReference>